<keyword evidence="4 8" id="KW-0812">Transmembrane</keyword>
<dbReference type="InterPro" id="IPR023996">
    <property type="entry name" value="TonB-dep_OMP_SusC/RagA"/>
</dbReference>
<keyword evidence="6 8" id="KW-0472">Membrane</keyword>
<feature type="domain" description="TonB-dependent receptor-like beta-barrel" evidence="10">
    <location>
        <begin position="420"/>
        <end position="887"/>
    </location>
</feature>
<dbReference type="Pfam" id="PF07715">
    <property type="entry name" value="Plug"/>
    <property type="match status" value="1"/>
</dbReference>
<name>A0ABX0UBY9_9FLAO</name>
<dbReference type="RefSeq" id="WP_243846536.1">
    <property type="nucleotide sequence ID" value="NZ_JAASQL010000002.1"/>
</dbReference>
<keyword evidence="13" id="KW-1185">Reference proteome</keyword>
<dbReference type="Pfam" id="PF13715">
    <property type="entry name" value="CarbopepD_reg_2"/>
    <property type="match status" value="1"/>
</dbReference>
<evidence type="ECO:0000259" key="11">
    <source>
        <dbReference type="Pfam" id="PF07715"/>
    </source>
</evidence>
<dbReference type="SUPFAM" id="SSF49464">
    <property type="entry name" value="Carboxypeptidase regulatory domain-like"/>
    <property type="match status" value="1"/>
</dbReference>
<evidence type="ECO:0000256" key="8">
    <source>
        <dbReference type="PROSITE-ProRule" id="PRU01360"/>
    </source>
</evidence>
<dbReference type="Gene3D" id="2.170.130.10">
    <property type="entry name" value="TonB-dependent receptor, plug domain"/>
    <property type="match status" value="1"/>
</dbReference>
<comment type="subcellular location">
    <subcellularLocation>
        <location evidence="1 8">Cell outer membrane</location>
        <topology evidence="1 8">Multi-pass membrane protein</topology>
    </subcellularLocation>
</comment>
<dbReference type="InterPro" id="IPR037066">
    <property type="entry name" value="Plug_dom_sf"/>
</dbReference>
<reference evidence="12 13" key="1">
    <citation type="submission" date="2020-03" db="EMBL/GenBank/DDBJ databases">
        <title>Genomic Encyclopedia of Type Strains, Phase IV (KMG-IV): sequencing the most valuable type-strain genomes for metagenomic binning, comparative biology and taxonomic classification.</title>
        <authorList>
            <person name="Goeker M."/>
        </authorList>
    </citation>
    <scope>NUCLEOTIDE SEQUENCE [LARGE SCALE GENOMIC DNA]</scope>
    <source>
        <strain evidence="12 13">DSM 101599</strain>
    </source>
</reference>
<dbReference type="Pfam" id="PF00593">
    <property type="entry name" value="TonB_dep_Rec_b-barrel"/>
    <property type="match status" value="1"/>
</dbReference>
<dbReference type="InterPro" id="IPR023997">
    <property type="entry name" value="TonB-dep_OMP_SusC/RagA_CS"/>
</dbReference>
<dbReference type="Proteomes" id="UP000745859">
    <property type="component" value="Unassembled WGS sequence"/>
</dbReference>
<dbReference type="InterPro" id="IPR000531">
    <property type="entry name" value="Beta-barrel_TonB"/>
</dbReference>
<evidence type="ECO:0000313" key="13">
    <source>
        <dbReference type="Proteomes" id="UP000745859"/>
    </source>
</evidence>
<evidence type="ECO:0000313" key="12">
    <source>
        <dbReference type="EMBL" id="NIJ45340.1"/>
    </source>
</evidence>
<evidence type="ECO:0000256" key="1">
    <source>
        <dbReference type="ARBA" id="ARBA00004571"/>
    </source>
</evidence>
<evidence type="ECO:0000256" key="9">
    <source>
        <dbReference type="RuleBase" id="RU003357"/>
    </source>
</evidence>
<evidence type="ECO:0000256" key="5">
    <source>
        <dbReference type="ARBA" id="ARBA00023077"/>
    </source>
</evidence>
<sequence>MKEYKKIEIETIVRKIALIMFLSLVCFQGKAYAQNKITGVVTSSADGLPLIGATVQKLGSKLVTSTDFDGQYIIKAKEGDVLQFSYLGMLSRTLTIKGNVLNVTLDPDQQELDEVVLIGYGSVKKKEITGAVARVKAEDIENIVTSDLGSALQGQVSGVNIVSSAEPGGGSDILIRGVTSLTGSNDPLYVVDGVIQDGDPRIAPNEIETIDVLKDAASTAIYGTQGAAGVILITTKQGEAGSLRVAINSSYGIKVLNGSPTRLMNANEQLFSILVQSRNSTSLTLGDDQLDLGFSLQPTAYQNDTNLYDYVVIDNQPTQNHSLSISGGTKEIKYNVTTGFFQQVGTLVNSKFERFNVRANTAYTKDKWDIKANIAVTTEKNQKSPGGLITQTIKYSPLQQDLQNNDVDEELVSLGGSTATVLGWVLDSFQNENEINTIRASTTFNAIYKFTDKFRLTSRVGLSSYYSYGHTFNPLQEVTDVFGNSRSPASSSSVGNSAQKRLSQTFDLFANYKFDFLKDHNVNLTAGGSFQNSDVESFSARASGVVDNSIKVLNGARLNPSVESGPDSTTNTFGMLLRVQYNYKGKYIFSSSVRRDASSRFSEDNRSAIFPSASFAWNVSDEDFWNDIKSTANNFRLRASYGAVGNERVGNYLYQSIFTTNYQYAYGRSGNDNLVNGNIQNGYANEKLKWETSIQSNFGFDLSLFKNKFTLTGEYYRKTNEEMLFPIQLAGSTGAANNSTIVLNIGNMKNQGFEFASKYRTNVGKVKVNMSATFSTNDNEVSSVEGLGRFTLANDSGLISGAKDQSQVTAIATGYEAGAYFIYSTDGIVNTSEKLAEYQKISPQARMGDLIIVDTNNDGEITNDDRTYRGSGLPDFEIGYNLNTNYKGFDFSMNWYAAIGHEIMNGSKATAFGYGRHQDLIYQWSEINPVTSVPSYKGAIKNHANYNGNTDLWLEKGDYLRLKAATIGYSLSKKSLEKLGGLSKFRIYATAQNPITFTKYSGYDPSVGGNIANRGLDKGAYPITATYLLGLNLNF</sequence>
<evidence type="ECO:0000256" key="4">
    <source>
        <dbReference type="ARBA" id="ARBA00022692"/>
    </source>
</evidence>
<keyword evidence="5 9" id="KW-0798">TonB box</keyword>
<evidence type="ECO:0000256" key="6">
    <source>
        <dbReference type="ARBA" id="ARBA00023136"/>
    </source>
</evidence>
<dbReference type="InterPro" id="IPR008969">
    <property type="entry name" value="CarboxyPept-like_regulatory"/>
</dbReference>
<dbReference type="Gene3D" id="2.40.170.20">
    <property type="entry name" value="TonB-dependent receptor, beta-barrel domain"/>
    <property type="match status" value="1"/>
</dbReference>
<keyword evidence="2 8" id="KW-0813">Transport</keyword>
<keyword evidence="7 8" id="KW-0998">Cell outer membrane</keyword>
<evidence type="ECO:0000259" key="10">
    <source>
        <dbReference type="Pfam" id="PF00593"/>
    </source>
</evidence>
<dbReference type="EMBL" id="JAASQL010000002">
    <property type="protein sequence ID" value="NIJ45340.1"/>
    <property type="molecule type" value="Genomic_DNA"/>
</dbReference>
<dbReference type="InterPro" id="IPR012910">
    <property type="entry name" value="Plug_dom"/>
</dbReference>
<evidence type="ECO:0000256" key="7">
    <source>
        <dbReference type="ARBA" id="ARBA00023237"/>
    </source>
</evidence>
<dbReference type="SUPFAM" id="SSF56935">
    <property type="entry name" value="Porins"/>
    <property type="match status" value="1"/>
</dbReference>
<feature type="domain" description="TonB-dependent receptor plug" evidence="11">
    <location>
        <begin position="124"/>
        <end position="230"/>
    </location>
</feature>
<accession>A0ABX0UBY9</accession>
<dbReference type="NCBIfam" id="TIGR04057">
    <property type="entry name" value="SusC_RagA_signa"/>
    <property type="match status" value="1"/>
</dbReference>
<gene>
    <name evidence="12" type="ORF">FHR24_001808</name>
</gene>
<organism evidence="12 13">
    <name type="scientific">Wenyingzhuangia heitensis</name>
    <dbReference type="NCBI Taxonomy" id="1487859"/>
    <lineage>
        <taxon>Bacteria</taxon>
        <taxon>Pseudomonadati</taxon>
        <taxon>Bacteroidota</taxon>
        <taxon>Flavobacteriia</taxon>
        <taxon>Flavobacteriales</taxon>
        <taxon>Flavobacteriaceae</taxon>
        <taxon>Wenyingzhuangia</taxon>
    </lineage>
</organism>
<evidence type="ECO:0000256" key="2">
    <source>
        <dbReference type="ARBA" id="ARBA00022448"/>
    </source>
</evidence>
<proteinExistence type="inferred from homology"/>
<dbReference type="Gene3D" id="2.60.40.1120">
    <property type="entry name" value="Carboxypeptidase-like, regulatory domain"/>
    <property type="match status" value="1"/>
</dbReference>
<keyword evidence="3 8" id="KW-1134">Transmembrane beta strand</keyword>
<evidence type="ECO:0000256" key="3">
    <source>
        <dbReference type="ARBA" id="ARBA00022452"/>
    </source>
</evidence>
<protein>
    <submittedName>
        <fullName evidence="12">TonB-linked SusC/RagA family outer membrane protein</fullName>
    </submittedName>
</protein>
<dbReference type="InterPro" id="IPR039426">
    <property type="entry name" value="TonB-dep_rcpt-like"/>
</dbReference>
<dbReference type="PROSITE" id="PS52016">
    <property type="entry name" value="TONB_DEPENDENT_REC_3"/>
    <property type="match status" value="1"/>
</dbReference>
<dbReference type="NCBIfam" id="TIGR04056">
    <property type="entry name" value="OMP_RagA_SusC"/>
    <property type="match status" value="1"/>
</dbReference>
<dbReference type="InterPro" id="IPR036942">
    <property type="entry name" value="Beta-barrel_TonB_sf"/>
</dbReference>
<comment type="similarity">
    <text evidence="8 9">Belongs to the TonB-dependent receptor family.</text>
</comment>
<comment type="caution">
    <text evidence="12">The sequence shown here is derived from an EMBL/GenBank/DDBJ whole genome shotgun (WGS) entry which is preliminary data.</text>
</comment>